<keyword evidence="4" id="KW-1185">Reference proteome</keyword>
<comment type="similarity">
    <text evidence="1">Belongs to the TMA16 family.</text>
</comment>
<dbReference type="Gene3D" id="1.20.1440.170">
    <property type="entry name" value="Translation machinery-associated protein 16-like"/>
    <property type="match status" value="1"/>
</dbReference>
<accession>A0A8S3Z7H7</accession>
<dbReference type="PANTHER" id="PTHR13349:SF2">
    <property type="entry name" value="TRANSLATION MACHINERY-ASSOCIATED PROTEIN 16"/>
    <property type="match status" value="1"/>
</dbReference>
<protein>
    <recommendedName>
        <fullName evidence="5">Translation machinery-associated protein 16</fullName>
    </recommendedName>
</protein>
<evidence type="ECO:0000256" key="2">
    <source>
        <dbReference type="SAM" id="MobiDB-lite"/>
    </source>
</evidence>
<proteinExistence type="inferred from homology"/>
<dbReference type="AlphaFoldDB" id="A0A8S3Z7H7"/>
<dbReference type="Pfam" id="PF11176">
    <property type="entry name" value="Tma16"/>
    <property type="match status" value="1"/>
</dbReference>
<feature type="compositionally biased region" description="Basic and acidic residues" evidence="2">
    <location>
        <begin position="190"/>
        <end position="199"/>
    </location>
</feature>
<dbReference type="FunFam" id="1.20.1440.170:FF:000001">
    <property type="entry name" value="Translation machinery-associated 16 homolog"/>
    <property type="match status" value="1"/>
</dbReference>
<dbReference type="InterPro" id="IPR038356">
    <property type="entry name" value="Tma16_sf"/>
</dbReference>
<name>A0A8S3Z7H7_9EUPU</name>
<evidence type="ECO:0000256" key="1">
    <source>
        <dbReference type="ARBA" id="ARBA00034127"/>
    </source>
</evidence>
<sequence length="199" mass="23176">MPKVKVKSGPAADRLKKKERPIHPFSRKALQLGKQMIHGKRLEAARNTQAVRSELLAEKLRWFQNHLDDRHLYTKQDVVDLVMEYRNRFNEELEQIDIIQSVGNRKGLNQHASRESSINITVEEETNQFNSSGIEVPDLINKKHLEDFKKWNGEIKFIQNLKLKKISFRDLERLDEKNITNEQSGVSEATKCDADSELE</sequence>
<evidence type="ECO:0000313" key="3">
    <source>
        <dbReference type="EMBL" id="CAG5122846.1"/>
    </source>
</evidence>
<evidence type="ECO:0008006" key="5">
    <source>
        <dbReference type="Google" id="ProtNLM"/>
    </source>
</evidence>
<dbReference type="GO" id="GO:0005634">
    <property type="term" value="C:nucleus"/>
    <property type="evidence" value="ECO:0007669"/>
    <property type="project" value="TreeGrafter"/>
</dbReference>
<comment type="caution">
    <text evidence="3">The sequence shown here is derived from an EMBL/GenBank/DDBJ whole genome shotgun (WGS) entry which is preliminary data.</text>
</comment>
<dbReference type="OrthoDB" id="270284at2759"/>
<feature type="region of interest" description="Disordered" evidence="2">
    <location>
        <begin position="180"/>
        <end position="199"/>
    </location>
</feature>
<dbReference type="InterPro" id="IPR021346">
    <property type="entry name" value="Tma16"/>
</dbReference>
<evidence type="ECO:0000313" key="4">
    <source>
        <dbReference type="Proteomes" id="UP000678393"/>
    </source>
</evidence>
<gene>
    <name evidence="3" type="ORF">CUNI_LOCUS8404</name>
</gene>
<organism evidence="3 4">
    <name type="scientific">Candidula unifasciata</name>
    <dbReference type="NCBI Taxonomy" id="100452"/>
    <lineage>
        <taxon>Eukaryota</taxon>
        <taxon>Metazoa</taxon>
        <taxon>Spiralia</taxon>
        <taxon>Lophotrochozoa</taxon>
        <taxon>Mollusca</taxon>
        <taxon>Gastropoda</taxon>
        <taxon>Heterobranchia</taxon>
        <taxon>Euthyneura</taxon>
        <taxon>Panpulmonata</taxon>
        <taxon>Eupulmonata</taxon>
        <taxon>Stylommatophora</taxon>
        <taxon>Helicina</taxon>
        <taxon>Helicoidea</taxon>
        <taxon>Geomitridae</taxon>
        <taxon>Candidula</taxon>
    </lineage>
</organism>
<dbReference type="EMBL" id="CAJHNH020001376">
    <property type="protein sequence ID" value="CAG5122846.1"/>
    <property type="molecule type" value="Genomic_DNA"/>
</dbReference>
<reference evidence="3" key="1">
    <citation type="submission" date="2021-04" db="EMBL/GenBank/DDBJ databases">
        <authorList>
            <consortium name="Molecular Ecology Group"/>
        </authorList>
    </citation>
    <scope>NUCLEOTIDE SEQUENCE</scope>
</reference>
<dbReference type="Proteomes" id="UP000678393">
    <property type="component" value="Unassembled WGS sequence"/>
</dbReference>
<dbReference type="PANTHER" id="PTHR13349">
    <property type="entry name" value="TRANSLATION MACHINERY-ASSOCIATED PROTEIN 16"/>
    <property type="match status" value="1"/>
</dbReference>